<comment type="subcellular location">
    <subcellularLocation>
        <location evidence="1">Nucleus</location>
    </subcellularLocation>
</comment>
<reference evidence="6 7" key="1">
    <citation type="submission" date="2025-05" db="UniProtKB">
        <authorList>
            <consortium name="RefSeq"/>
        </authorList>
    </citation>
    <scope>IDENTIFICATION</scope>
    <source>
        <tissue evidence="6 7">Muscle</tissue>
    </source>
</reference>
<dbReference type="Proteomes" id="UP000694941">
    <property type="component" value="Unplaced"/>
</dbReference>
<protein>
    <submittedName>
        <fullName evidence="6 7">DNA-directed RNA polymerase III subunit RPC7-like</fullName>
    </submittedName>
</protein>
<evidence type="ECO:0000313" key="10">
    <source>
        <dbReference type="RefSeq" id="XP_022256510.1"/>
    </source>
</evidence>
<keyword evidence="5" id="KW-1185">Reference proteome</keyword>
<dbReference type="Pfam" id="PF11705">
    <property type="entry name" value="RNA_pol_3_Rpc31"/>
    <property type="match status" value="1"/>
</dbReference>
<dbReference type="RefSeq" id="XP_022256509.1">
    <property type="nucleotide sequence ID" value="XM_022400801.1"/>
</dbReference>
<proteinExistence type="inferred from homology"/>
<evidence type="ECO:0000256" key="3">
    <source>
        <dbReference type="ARBA" id="ARBA00023242"/>
    </source>
</evidence>
<feature type="compositionally biased region" description="Acidic residues" evidence="4">
    <location>
        <begin position="165"/>
        <end position="187"/>
    </location>
</feature>
<dbReference type="PANTHER" id="PTHR15367">
    <property type="entry name" value="DNA-DIRECTED RNA POLYMERASE III"/>
    <property type="match status" value="1"/>
</dbReference>
<feature type="compositionally biased region" description="Acidic residues" evidence="4">
    <location>
        <begin position="200"/>
        <end position="214"/>
    </location>
</feature>
<gene>
    <name evidence="6 7 8 9 10 11" type="primary">LOC106472192</name>
</gene>
<keyword evidence="3" id="KW-0539">Nucleus</keyword>
<dbReference type="RefSeq" id="XP_022256511.1">
    <property type="nucleotide sequence ID" value="XM_022400803.1"/>
</dbReference>
<dbReference type="PANTHER" id="PTHR15367:SF2">
    <property type="entry name" value="DNA-DIRECTED RNA POLYMERASE III SUBUNIT"/>
    <property type="match status" value="1"/>
</dbReference>
<dbReference type="RefSeq" id="XP_013788273.1">
    <property type="nucleotide sequence ID" value="XM_013932819.2"/>
</dbReference>
<comment type="similarity">
    <text evidence="2">Belongs to the eukaryotic RPC7 RNA polymerase subunit family.</text>
</comment>
<evidence type="ECO:0000313" key="6">
    <source>
        <dbReference type="RefSeq" id="XP_013788273.1"/>
    </source>
</evidence>
<dbReference type="InterPro" id="IPR024661">
    <property type="entry name" value="RNA_pol_III_Rpc31"/>
</dbReference>
<accession>A0ABM1BTC2</accession>
<dbReference type="RefSeq" id="XP_022256507.1">
    <property type="nucleotide sequence ID" value="XM_022400799.1"/>
</dbReference>
<evidence type="ECO:0000256" key="4">
    <source>
        <dbReference type="SAM" id="MobiDB-lite"/>
    </source>
</evidence>
<dbReference type="RefSeq" id="XP_022256508.1">
    <property type="nucleotide sequence ID" value="XM_022400800.1"/>
</dbReference>
<evidence type="ECO:0000256" key="1">
    <source>
        <dbReference type="ARBA" id="ARBA00004123"/>
    </source>
</evidence>
<evidence type="ECO:0000313" key="11">
    <source>
        <dbReference type="RefSeq" id="XP_022256511.1"/>
    </source>
</evidence>
<sequence>MAGRGRGRGRGMNINVEALGFGRGEALPAPTLEPPPLFPNLEFKPRPLLSGEEHDYILALKQELRGTLKDSGFYVQPVVQKKDVERYTDKYQHGTLSGSEIKFDWKRFPDELKLKAPKRKLSQVGNKPSCKKQRINVDVNSRLEELESLEHTKESDEEGEKKEEAEEGEGEVDGDEVIDEEDLEEGTDYAMSYFDNGDNYLDEDDDNLDDGPTY</sequence>
<organism evidence="5 6">
    <name type="scientific">Limulus polyphemus</name>
    <name type="common">Atlantic horseshoe crab</name>
    <dbReference type="NCBI Taxonomy" id="6850"/>
    <lineage>
        <taxon>Eukaryota</taxon>
        <taxon>Metazoa</taxon>
        <taxon>Ecdysozoa</taxon>
        <taxon>Arthropoda</taxon>
        <taxon>Chelicerata</taxon>
        <taxon>Merostomata</taxon>
        <taxon>Xiphosura</taxon>
        <taxon>Limulidae</taxon>
        <taxon>Limulus</taxon>
    </lineage>
</organism>
<evidence type="ECO:0000313" key="5">
    <source>
        <dbReference type="Proteomes" id="UP000694941"/>
    </source>
</evidence>
<dbReference type="GeneID" id="106472192"/>
<name>A0ABM1BTC2_LIMPO</name>
<evidence type="ECO:0000313" key="9">
    <source>
        <dbReference type="RefSeq" id="XP_022256509.1"/>
    </source>
</evidence>
<dbReference type="RefSeq" id="XP_022256510.1">
    <property type="nucleotide sequence ID" value="XM_022400802.1"/>
</dbReference>
<evidence type="ECO:0000313" key="8">
    <source>
        <dbReference type="RefSeq" id="XP_022256508.1"/>
    </source>
</evidence>
<evidence type="ECO:0000256" key="2">
    <source>
        <dbReference type="ARBA" id="ARBA00008352"/>
    </source>
</evidence>
<evidence type="ECO:0000313" key="7">
    <source>
        <dbReference type="RefSeq" id="XP_022256507.1"/>
    </source>
</evidence>
<feature type="compositionally biased region" description="Basic and acidic residues" evidence="4">
    <location>
        <begin position="141"/>
        <end position="164"/>
    </location>
</feature>
<feature type="region of interest" description="Disordered" evidence="4">
    <location>
        <begin position="119"/>
        <end position="214"/>
    </location>
</feature>